<dbReference type="Pfam" id="PF04055">
    <property type="entry name" value="Radical_SAM"/>
    <property type="match status" value="1"/>
</dbReference>
<reference evidence="6 7" key="1">
    <citation type="journal article" date="2015" name="Nature">
        <title>rRNA introns, odd ribosomes, and small enigmatic genomes across a large radiation of phyla.</title>
        <authorList>
            <person name="Brown C.T."/>
            <person name="Hug L.A."/>
            <person name="Thomas B.C."/>
            <person name="Sharon I."/>
            <person name="Castelle C.J."/>
            <person name="Singh A."/>
            <person name="Wilkins M.J."/>
            <person name="Williams K.H."/>
            <person name="Banfield J.F."/>
        </authorList>
    </citation>
    <scope>NUCLEOTIDE SEQUENCE [LARGE SCALE GENOMIC DNA]</scope>
</reference>
<keyword evidence="1" id="KW-0949">S-adenosyl-L-methionine</keyword>
<organism evidence="6 7">
    <name type="scientific">Candidatus Woesebacteria bacterium GW2011_GWA1_40_43</name>
    <dbReference type="NCBI Taxonomy" id="1618553"/>
    <lineage>
        <taxon>Bacteria</taxon>
        <taxon>Candidatus Woeseibacteriota</taxon>
    </lineage>
</organism>
<dbReference type="GO" id="GO:0051536">
    <property type="term" value="F:iron-sulfur cluster binding"/>
    <property type="evidence" value="ECO:0007669"/>
    <property type="project" value="UniProtKB-KW"/>
</dbReference>
<gene>
    <name evidence="6" type="ORF">UU02_C0011G0006</name>
</gene>
<dbReference type="PANTHER" id="PTHR11228:SF7">
    <property type="entry name" value="PQQA PEPTIDE CYCLASE"/>
    <property type="match status" value="1"/>
</dbReference>
<keyword evidence="4" id="KW-0411">Iron-sulfur</keyword>
<evidence type="ECO:0000313" key="6">
    <source>
        <dbReference type="EMBL" id="KKR64194.1"/>
    </source>
</evidence>
<dbReference type="InterPro" id="IPR058240">
    <property type="entry name" value="rSAM_sf"/>
</dbReference>
<dbReference type="GO" id="GO:0003824">
    <property type="term" value="F:catalytic activity"/>
    <property type="evidence" value="ECO:0007669"/>
    <property type="project" value="InterPro"/>
</dbReference>
<sequence>MGNERYVLRDESFGGTLYDRKLLKHDFLYKDQIDSTAISINGQEIKSFEHWEAEVENLRTDILYSPIRVYIERTRKCNLRCDTCFNSSGVEPEGELTTDELKKSLDGMRKDNILDLRFSGGEITTKPNWHEEVGYAKELGFAVSVNTNGVFQNPDKTVEQLATLHIDQITISIDGNQEHHDKNRGRGTYEKSLEALKELKRRGASTRTNTVLTTLSINDPESIIQSVAPYVDEMAFFHMRLIGRAQGIQNRRVDFYNLVEFYNRMEILEKRYPNIRFFYKERAIQNTSIMPNGYGLRVGSPDGLTRLNLNNGGSLWAGGYTAYIDPDFRLGNIKDENYSLRQIWNNSPILESYRDFGQKLVERCLSCVELDTRCPGVNVEMELIRKKFPLIGNPNCIY</sequence>
<dbReference type="InterPro" id="IPR007197">
    <property type="entry name" value="rSAM"/>
</dbReference>
<comment type="caution">
    <text evidence="6">The sequence shown here is derived from an EMBL/GenBank/DDBJ whole genome shotgun (WGS) entry which is preliminary data.</text>
</comment>
<dbReference type="Gene3D" id="3.20.20.70">
    <property type="entry name" value="Aldolase class I"/>
    <property type="match status" value="1"/>
</dbReference>
<dbReference type="Proteomes" id="UP000034293">
    <property type="component" value="Unassembled WGS sequence"/>
</dbReference>
<dbReference type="GO" id="GO:0046872">
    <property type="term" value="F:metal ion binding"/>
    <property type="evidence" value="ECO:0007669"/>
    <property type="project" value="UniProtKB-KW"/>
</dbReference>
<dbReference type="SUPFAM" id="SSF102114">
    <property type="entry name" value="Radical SAM enzymes"/>
    <property type="match status" value="1"/>
</dbReference>
<dbReference type="SFLD" id="SFLDS00029">
    <property type="entry name" value="Radical_SAM"/>
    <property type="match status" value="1"/>
</dbReference>
<evidence type="ECO:0000256" key="2">
    <source>
        <dbReference type="ARBA" id="ARBA00022723"/>
    </source>
</evidence>
<evidence type="ECO:0000259" key="5">
    <source>
        <dbReference type="PROSITE" id="PS51918"/>
    </source>
</evidence>
<dbReference type="InterPro" id="IPR013785">
    <property type="entry name" value="Aldolase_TIM"/>
</dbReference>
<evidence type="ECO:0000256" key="1">
    <source>
        <dbReference type="ARBA" id="ARBA00022691"/>
    </source>
</evidence>
<keyword evidence="2" id="KW-0479">Metal-binding</keyword>
<dbReference type="SFLD" id="SFLDG01386">
    <property type="entry name" value="main_SPASM_domain-containing"/>
    <property type="match status" value="1"/>
</dbReference>
<proteinExistence type="predicted"/>
<dbReference type="PANTHER" id="PTHR11228">
    <property type="entry name" value="RADICAL SAM DOMAIN PROTEIN"/>
    <property type="match status" value="1"/>
</dbReference>
<protein>
    <submittedName>
        <fullName evidence="6">Radical SAM domain protein</fullName>
    </submittedName>
</protein>
<dbReference type="CDD" id="cd01335">
    <property type="entry name" value="Radical_SAM"/>
    <property type="match status" value="1"/>
</dbReference>
<keyword evidence="3" id="KW-0408">Iron</keyword>
<dbReference type="SFLD" id="SFLDG01067">
    <property type="entry name" value="SPASM/twitch_domain_containing"/>
    <property type="match status" value="1"/>
</dbReference>
<feature type="domain" description="Radical SAM core" evidence="5">
    <location>
        <begin position="63"/>
        <end position="276"/>
    </location>
</feature>
<evidence type="ECO:0000256" key="3">
    <source>
        <dbReference type="ARBA" id="ARBA00023004"/>
    </source>
</evidence>
<evidence type="ECO:0000313" key="7">
    <source>
        <dbReference type="Proteomes" id="UP000034293"/>
    </source>
</evidence>
<dbReference type="PROSITE" id="PS51918">
    <property type="entry name" value="RADICAL_SAM"/>
    <property type="match status" value="1"/>
</dbReference>
<dbReference type="EMBL" id="LBZA01000011">
    <property type="protein sequence ID" value="KKR64194.1"/>
    <property type="molecule type" value="Genomic_DNA"/>
</dbReference>
<dbReference type="AlphaFoldDB" id="A0A0G0SHC7"/>
<dbReference type="InterPro" id="IPR050377">
    <property type="entry name" value="Radical_SAM_PqqE_MftC-like"/>
</dbReference>
<evidence type="ECO:0000256" key="4">
    <source>
        <dbReference type="ARBA" id="ARBA00023014"/>
    </source>
</evidence>
<name>A0A0G0SHC7_9BACT</name>
<accession>A0A0G0SHC7</accession>